<feature type="compositionally biased region" description="Basic and acidic residues" evidence="2">
    <location>
        <begin position="1"/>
        <end position="13"/>
    </location>
</feature>
<dbReference type="AlphaFoldDB" id="A0A147KDJ5"/>
<feature type="compositionally biased region" description="Low complexity" evidence="2">
    <location>
        <begin position="17"/>
        <end position="39"/>
    </location>
</feature>
<keyword evidence="3" id="KW-0472">Membrane</keyword>
<keyword evidence="1" id="KW-0175">Coiled coil</keyword>
<keyword evidence="3" id="KW-1133">Transmembrane helix</keyword>
<evidence type="ECO:0000313" key="4">
    <source>
        <dbReference type="EMBL" id="KUP95371.1"/>
    </source>
</evidence>
<organism evidence="4 5">
    <name type="scientific">Thermobifida cellulosilytica TB100</name>
    <dbReference type="NCBI Taxonomy" id="665004"/>
    <lineage>
        <taxon>Bacteria</taxon>
        <taxon>Bacillati</taxon>
        <taxon>Actinomycetota</taxon>
        <taxon>Actinomycetes</taxon>
        <taxon>Streptosporangiales</taxon>
        <taxon>Nocardiopsidaceae</taxon>
        <taxon>Thermobifida</taxon>
    </lineage>
</organism>
<reference evidence="5" key="1">
    <citation type="journal article" date="2017" name="Acta Aliment.">
        <title>Plant polysaccharide degrading enzyme system of Thermpbifida cellulosilytica TB100 revealed by de novo genome project data.</title>
        <authorList>
            <person name="Toth A."/>
            <person name="Baka E."/>
            <person name="Luzics S."/>
            <person name="Bata-Vidacs I."/>
            <person name="Nagy I."/>
            <person name="Balint B."/>
            <person name="Herceg R."/>
            <person name="Olasz F."/>
            <person name="Wilk T."/>
            <person name="Nagy T."/>
            <person name="Kriszt B."/>
            <person name="Nagy I."/>
            <person name="Kukolya J."/>
        </authorList>
    </citation>
    <scope>NUCLEOTIDE SEQUENCE [LARGE SCALE GENOMIC DNA]</scope>
    <source>
        <strain evidence="5">TB100</strain>
    </source>
</reference>
<evidence type="ECO:0000256" key="3">
    <source>
        <dbReference type="SAM" id="Phobius"/>
    </source>
</evidence>
<dbReference type="PATRIC" id="fig|665004.4.peg.2889"/>
<dbReference type="EMBL" id="LGEM01000129">
    <property type="protein sequence ID" value="KUP95371.1"/>
    <property type="molecule type" value="Genomic_DNA"/>
</dbReference>
<dbReference type="STRING" id="665004.AC529_17985"/>
<dbReference type="RefSeq" id="WP_068757600.1">
    <property type="nucleotide sequence ID" value="NZ_KQ950183.1"/>
</dbReference>
<gene>
    <name evidence="4" type="ORF">AC529_17985</name>
</gene>
<sequence>METSTREHTETARSRPRTAAPRPRTGRAPAPRRAARPRTSAPRLPFVLLILGLLGGAMVTLLMLHAVLAEDTFEIARLQQENRELSQQEQALREQVMRAESPEAIADAAEELGMRPGAEPQFLDLDSGRITGKSDGAGE</sequence>
<name>A0A147KDJ5_THECS</name>
<evidence type="ECO:0000313" key="5">
    <source>
        <dbReference type="Proteomes" id="UP000074382"/>
    </source>
</evidence>
<feature type="region of interest" description="Disordered" evidence="2">
    <location>
        <begin position="1"/>
        <end position="39"/>
    </location>
</feature>
<accession>A0A147KDJ5</accession>
<evidence type="ECO:0008006" key="6">
    <source>
        <dbReference type="Google" id="ProtNLM"/>
    </source>
</evidence>
<protein>
    <recommendedName>
        <fullName evidence="6">Cell division protein FtsL</fullName>
    </recommendedName>
</protein>
<feature type="region of interest" description="Disordered" evidence="2">
    <location>
        <begin position="113"/>
        <end position="139"/>
    </location>
</feature>
<comment type="caution">
    <text evidence="4">The sequence shown here is derived from an EMBL/GenBank/DDBJ whole genome shotgun (WGS) entry which is preliminary data.</text>
</comment>
<evidence type="ECO:0000256" key="2">
    <source>
        <dbReference type="SAM" id="MobiDB-lite"/>
    </source>
</evidence>
<dbReference type="Proteomes" id="UP000074382">
    <property type="component" value="Unassembled WGS sequence"/>
</dbReference>
<dbReference type="OrthoDB" id="3432474at2"/>
<proteinExistence type="predicted"/>
<keyword evidence="5" id="KW-1185">Reference proteome</keyword>
<keyword evidence="3" id="KW-0812">Transmembrane</keyword>
<evidence type="ECO:0000256" key="1">
    <source>
        <dbReference type="SAM" id="Coils"/>
    </source>
</evidence>
<feature type="coiled-coil region" evidence="1">
    <location>
        <begin position="68"/>
        <end position="98"/>
    </location>
</feature>
<feature type="transmembrane region" description="Helical" evidence="3">
    <location>
        <begin position="46"/>
        <end position="68"/>
    </location>
</feature>